<evidence type="ECO:0000256" key="1">
    <source>
        <dbReference type="SAM" id="Phobius"/>
    </source>
</evidence>
<comment type="caution">
    <text evidence="2">The sequence shown here is derived from an EMBL/GenBank/DDBJ whole genome shotgun (WGS) entry which is preliminary data.</text>
</comment>
<dbReference type="RefSeq" id="WP_378213876.1">
    <property type="nucleotide sequence ID" value="NZ_JBHLZP010001233.1"/>
</dbReference>
<evidence type="ECO:0000313" key="3">
    <source>
        <dbReference type="Proteomes" id="UP001589627"/>
    </source>
</evidence>
<organism evidence="2 3">
    <name type="scientific">Actinoallomurus acaciae</name>
    <dbReference type="NCBI Taxonomy" id="502577"/>
    <lineage>
        <taxon>Bacteria</taxon>
        <taxon>Bacillati</taxon>
        <taxon>Actinomycetota</taxon>
        <taxon>Actinomycetes</taxon>
        <taxon>Streptosporangiales</taxon>
        <taxon>Thermomonosporaceae</taxon>
        <taxon>Actinoallomurus</taxon>
    </lineage>
</organism>
<accession>A0ABV5Z208</accession>
<feature type="non-terminal residue" evidence="2">
    <location>
        <position position="1"/>
    </location>
</feature>
<dbReference type="Proteomes" id="UP001589627">
    <property type="component" value="Unassembled WGS sequence"/>
</dbReference>
<feature type="transmembrane region" description="Helical" evidence="1">
    <location>
        <begin position="6"/>
        <end position="27"/>
    </location>
</feature>
<evidence type="ECO:0000313" key="2">
    <source>
        <dbReference type="EMBL" id="MFB9840652.1"/>
    </source>
</evidence>
<keyword evidence="1" id="KW-0472">Membrane</keyword>
<sequence>GVLRAVVLSGAGIALMGLFGLGLGAVARRSAGRSLSSARNDVDRLSIRTRGHVFGRSNPVR</sequence>
<keyword evidence="1" id="KW-1133">Transmembrane helix</keyword>
<proteinExistence type="predicted"/>
<dbReference type="EMBL" id="JBHLZP010001233">
    <property type="protein sequence ID" value="MFB9840652.1"/>
    <property type="molecule type" value="Genomic_DNA"/>
</dbReference>
<reference evidence="2 3" key="1">
    <citation type="submission" date="2024-09" db="EMBL/GenBank/DDBJ databases">
        <authorList>
            <person name="Sun Q."/>
            <person name="Mori K."/>
        </authorList>
    </citation>
    <scope>NUCLEOTIDE SEQUENCE [LARGE SCALE GENOMIC DNA]</scope>
    <source>
        <strain evidence="2 3">TBRC 0563</strain>
    </source>
</reference>
<keyword evidence="3" id="KW-1185">Reference proteome</keyword>
<name>A0ABV5Z208_9ACTN</name>
<keyword evidence="1" id="KW-0812">Transmembrane</keyword>
<protein>
    <submittedName>
        <fullName evidence="2">Uncharacterized protein</fullName>
    </submittedName>
</protein>
<gene>
    <name evidence="2" type="ORF">ACFFNX_51810</name>
</gene>